<protein>
    <submittedName>
        <fullName evidence="2">Uncharacterized protein</fullName>
    </submittedName>
</protein>
<feature type="compositionally biased region" description="Low complexity" evidence="1">
    <location>
        <begin position="55"/>
        <end position="77"/>
    </location>
</feature>
<organism evidence="2 3">
    <name type="scientific">Trichoderma asperellum</name>
    <name type="common">Filamentous fungus</name>
    <dbReference type="NCBI Taxonomy" id="101201"/>
    <lineage>
        <taxon>Eukaryota</taxon>
        <taxon>Fungi</taxon>
        <taxon>Dikarya</taxon>
        <taxon>Ascomycota</taxon>
        <taxon>Pezizomycotina</taxon>
        <taxon>Sordariomycetes</taxon>
        <taxon>Hypocreomycetidae</taxon>
        <taxon>Hypocreales</taxon>
        <taxon>Hypocreaceae</taxon>
        <taxon>Trichoderma</taxon>
    </lineage>
</organism>
<evidence type="ECO:0000313" key="3">
    <source>
        <dbReference type="Proteomes" id="UP000517252"/>
    </source>
</evidence>
<gene>
    <name evidence="2" type="ORF">TASIC1_0008009900</name>
</gene>
<feature type="compositionally biased region" description="Basic and acidic residues" evidence="1">
    <location>
        <begin position="12"/>
        <end position="23"/>
    </location>
</feature>
<dbReference type="AlphaFoldDB" id="A0A6V8R2M5"/>
<evidence type="ECO:0000313" key="2">
    <source>
        <dbReference type="EMBL" id="GFP57258.1"/>
    </source>
</evidence>
<proteinExistence type="predicted"/>
<feature type="region of interest" description="Disordered" evidence="1">
    <location>
        <begin position="43"/>
        <end position="85"/>
    </location>
</feature>
<dbReference type="EMBL" id="BLZH01000008">
    <property type="protein sequence ID" value="GFP57258.1"/>
    <property type="molecule type" value="Genomic_DNA"/>
</dbReference>
<reference evidence="2 3" key="1">
    <citation type="submission" date="2020-07" db="EMBL/GenBank/DDBJ databases">
        <title>Trichoderma asperellum IC-1 whole genome shotgun sequence.</title>
        <authorList>
            <person name="Kanamasa S."/>
            <person name="Takahashi H."/>
        </authorList>
    </citation>
    <scope>NUCLEOTIDE SEQUENCE [LARGE SCALE GENOMIC DNA]</scope>
    <source>
        <strain evidence="2 3">IC-1</strain>
    </source>
</reference>
<name>A0A6V8R2M5_TRIAP</name>
<comment type="caution">
    <text evidence="2">The sequence shown here is derived from an EMBL/GenBank/DDBJ whole genome shotgun (WGS) entry which is preliminary data.</text>
</comment>
<evidence type="ECO:0000256" key="1">
    <source>
        <dbReference type="SAM" id="MobiDB-lite"/>
    </source>
</evidence>
<sequence>MVAQAIGSLEENVGKGRAEDEARAAGLVVRDVESWSGCKEERLGLSGRGSRQVRGQSDGDSGQSVSEVSGSARRSSAGNGGKRVPLGAGGLLESKLEWMAGSSSTGVYLRRAGRHCDPARTAHVPRAPTGATVQAVAARNSTLALDVGVPPACAAIRLVRRCSLEMPEPQEGRLGPFRHCYLLPANLNERKYWQPWALLAALWLSRQRLRCPHAAPQLTNGSLATVEAGGHAQDALAAAALTLH</sequence>
<accession>A0A6V8R2M5</accession>
<dbReference type="Proteomes" id="UP000517252">
    <property type="component" value="Unassembled WGS sequence"/>
</dbReference>
<feature type="region of interest" description="Disordered" evidence="1">
    <location>
        <begin position="1"/>
        <end position="23"/>
    </location>
</feature>